<evidence type="ECO:0000256" key="1">
    <source>
        <dbReference type="SAM" id="MobiDB-lite"/>
    </source>
</evidence>
<dbReference type="GO" id="GO:0000724">
    <property type="term" value="P:double-strand break repair via homologous recombination"/>
    <property type="evidence" value="ECO:0007669"/>
    <property type="project" value="InterPro"/>
</dbReference>
<organism evidence="2 3">
    <name type="scientific">Rubroshorea leprosula</name>
    <dbReference type="NCBI Taxonomy" id="152421"/>
    <lineage>
        <taxon>Eukaryota</taxon>
        <taxon>Viridiplantae</taxon>
        <taxon>Streptophyta</taxon>
        <taxon>Embryophyta</taxon>
        <taxon>Tracheophyta</taxon>
        <taxon>Spermatophyta</taxon>
        <taxon>Magnoliopsida</taxon>
        <taxon>eudicotyledons</taxon>
        <taxon>Gunneridae</taxon>
        <taxon>Pentapetalae</taxon>
        <taxon>rosids</taxon>
        <taxon>malvids</taxon>
        <taxon>Malvales</taxon>
        <taxon>Dipterocarpaceae</taxon>
        <taxon>Rubroshorea</taxon>
    </lineage>
</organism>
<dbReference type="GO" id="GO:0033063">
    <property type="term" value="C:Rad51B-Rad51C-Rad51D-XRCC2 complex"/>
    <property type="evidence" value="ECO:0007669"/>
    <property type="project" value="InterPro"/>
</dbReference>
<accession>A0AAV5L817</accession>
<dbReference type="SUPFAM" id="SSF52540">
    <property type="entry name" value="P-loop containing nucleoside triphosphate hydrolases"/>
    <property type="match status" value="1"/>
</dbReference>
<evidence type="ECO:0008006" key="4">
    <source>
        <dbReference type="Google" id="ProtNLM"/>
    </source>
</evidence>
<dbReference type="AlphaFoldDB" id="A0AAV5L817"/>
<evidence type="ECO:0000313" key="3">
    <source>
        <dbReference type="Proteomes" id="UP001054252"/>
    </source>
</evidence>
<keyword evidence="3" id="KW-1185">Reference proteome</keyword>
<evidence type="ECO:0000313" key="2">
    <source>
        <dbReference type="EMBL" id="GKV33254.1"/>
    </source>
</evidence>
<dbReference type="InterPro" id="IPR027417">
    <property type="entry name" value="P-loop_NTPase"/>
</dbReference>
<feature type="compositionally biased region" description="Basic and acidic residues" evidence="1">
    <location>
        <begin position="227"/>
        <end position="253"/>
    </location>
</feature>
<reference evidence="2 3" key="1">
    <citation type="journal article" date="2021" name="Commun. Biol.">
        <title>The genome of Shorea leprosula (Dipterocarpaceae) highlights the ecological relevance of drought in aseasonal tropical rainforests.</title>
        <authorList>
            <person name="Ng K.K.S."/>
            <person name="Kobayashi M.J."/>
            <person name="Fawcett J.A."/>
            <person name="Hatakeyama M."/>
            <person name="Paape T."/>
            <person name="Ng C.H."/>
            <person name="Ang C.C."/>
            <person name="Tnah L.H."/>
            <person name="Lee C.T."/>
            <person name="Nishiyama T."/>
            <person name="Sese J."/>
            <person name="O'Brien M.J."/>
            <person name="Copetti D."/>
            <person name="Mohd Noor M.I."/>
            <person name="Ong R.C."/>
            <person name="Putra M."/>
            <person name="Sireger I.Z."/>
            <person name="Indrioko S."/>
            <person name="Kosugi Y."/>
            <person name="Izuno A."/>
            <person name="Isagi Y."/>
            <person name="Lee S.L."/>
            <person name="Shimizu K.K."/>
        </authorList>
    </citation>
    <scope>NUCLEOTIDE SEQUENCE [LARGE SCALE GENOMIC DNA]</scope>
    <source>
        <strain evidence="2">214</strain>
    </source>
</reference>
<dbReference type="GO" id="GO:0005657">
    <property type="term" value="C:replication fork"/>
    <property type="evidence" value="ECO:0007669"/>
    <property type="project" value="InterPro"/>
</dbReference>
<feature type="region of interest" description="Disordered" evidence="1">
    <location>
        <begin position="222"/>
        <end position="253"/>
    </location>
</feature>
<sequence>MVPQEWLVEDESAKEMLDRVQTERPFFLLPPLHGVPLRVGNVVEIVGPSPSAKTHILIQAAINCILPQESDGVKYRGLGRLVMFLDLDCHFDILRFSELFKLRTLEARGEQNRGKWKDIVFPSPPLPSPPLPSSPSFSLKPNMGLVLSEMHTQDLLDVWTYCAGDQRMFLEVETKARDQQPTIILTSVPALGAAFGAKFLEVSGMLFSLSSLQAQKAFADNLQDQSSGERERELALNSSERGERQCDLESHTDGDGYRCQINSDVISSPHNMDVDDSAGVHWECKATIEDINRRVELNPHQIVNPGKESDLSGANEGAKAVVVELTTPSTPGCKGEDGTNGEVAPGNVFSIQHLCLLVLILEVLTDPILRIPILPKYRRP</sequence>
<dbReference type="Gene3D" id="3.40.50.300">
    <property type="entry name" value="P-loop containing nucleotide triphosphate hydrolases"/>
    <property type="match status" value="1"/>
</dbReference>
<proteinExistence type="predicted"/>
<comment type="caution">
    <text evidence="2">The sequence shown here is derived from an EMBL/GenBank/DDBJ whole genome shotgun (WGS) entry which is preliminary data.</text>
</comment>
<name>A0AAV5L817_9ROSI</name>
<dbReference type="EMBL" id="BPVZ01000099">
    <property type="protein sequence ID" value="GKV33254.1"/>
    <property type="molecule type" value="Genomic_DNA"/>
</dbReference>
<dbReference type="InterPro" id="IPR030547">
    <property type="entry name" value="XRCC2"/>
</dbReference>
<protein>
    <recommendedName>
        <fullName evidence="4">DNA repair protein XRCC2 homolog</fullName>
    </recommendedName>
</protein>
<gene>
    <name evidence="2" type="ORF">SLEP1_g41782</name>
</gene>
<dbReference type="PANTHER" id="PTHR46644">
    <property type="entry name" value="DNA REPAIR PROTEIN XRCC2"/>
    <property type="match status" value="1"/>
</dbReference>
<dbReference type="PANTHER" id="PTHR46644:SF2">
    <property type="entry name" value="DNA REPAIR PROTEIN XRCC2"/>
    <property type="match status" value="1"/>
</dbReference>
<dbReference type="Proteomes" id="UP001054252">
    <property type="component" value="Unassembled WGS sequence"/>
</dbReference>